<feature type="signal peptide" evidence="1">
    <location>
        <begin position="1"/>
        <end position="19"/>
    </location>
</feature>
<sequence>MATFLNVLAALSAKGIANAQPKTAKSNSNRLDSRWKVSRNGKWQSPLAVHVLSWKLNWPATDFRW</sequence>
<dbReference type="EMBL" id="JANJYJ010000010">
    <property type="protein sequence ID" value="KAK3184820.1"/>
    <property type="molecule type" value="Genomic_DNA"/>
</dbReference>
<evidence type="ECO:0000256" key="1">
    <source>
        <dbReference type="SAM" id="SignalP"/>
    </source>
</evidence>
<evidence type="ECO:0000313" key="3">
    <source>
        <dbReference type="Proteomes" id="UP001281410"/>
    </source>
</evidence>
<keyword evidence="3" id="KW-1185">Reference proteome</keyword>
<accession>A0AAE0DU05</accession>
<dbReference type="AlphaFoldDB" id="A0AAE0DU05"/>
<name>A0AAE0DU05_9ROSI</name>
<feature type="chain" id="PRO_5042279092" evidence="1">
    <location>
        <begin position="20"/>
        <end position="65"/>
    </location>
</feature>
<protein>
    <submittedName>
        <fullName evidence="2">Uncharacterized protein</fullName>
    </submittedName>
</protein>
<proteinExistence type="predicted"/>
<gene>
    <name evidence="2" type="ORF">Dsin_032106</name>
</gene>
<dbReference type="Proteomes" id="UP001281410">
    <property type="component" value="Unassembled WGS sequence"/>
</dbReference>
<keyword evidence="1" id="KW-0732">Signal</keyword>
<comment type="caution">
    <text evidence="2">The sequence shown here is derived from an EMBL/GenBank/DDBJ whole genome shotgun (WGS) entry which is preliminary data.</text>
</comment>
<reference evidence="2" key="1">
    <citation type="journal article" date="2023" name="Plant J.">
        <title>Genome sequences and population genomics provide insights into the demographic history, inbreeding, and mutation load of two 'living fossil' tree species of Dipteronia.</title>
        <authorList>
            <person name="Feng Y."/>
            <person name="Comes H.P."/>
            <person name="Chen J."/>
            <person name="Zhu S."/>
            <person name="Lu R."/>
            <person name="Zhang X."/>
            <person name="Li P."/>
            <person name="Qiu J."/>
            <person name="Olsen K.M."/>
            <person name="Qiu Y."/>
        </authorList>
    </citation>
    <scope>NUCLEOTIDE SEQUENCE</scope>
    <source>
        <strain evidence="2">NBL</strain>
    </source>
</reference>
<evidence type="ECO:0000313" key="2">
    <source>
        <dbReference type="EMBL" id="KAK3184820.1"/>
    </source>
</evidence>
<organism evidence="2 3">
    <name type="scientific">Dipteronia sinensis</name>
    <dbReference type="NCBI Taxonomy" id="43782"/>
    <lineage>
        <taxon>Eukaryota</taxon>
        <taxon>Viridiplantae</taxon>
        <taxon>Streptophyta</taxon>
        <taxon>Embryophyta</taxon>
        <taxon>Tracheophyta</taxon>
        <taxon>Spermatophyta</taxon>
        <taxon>Magnoliopsida</taxon>
        <taxon>eudicotyledons</taxon>
        <taxon>Gunneridae</taxon>
        <taxon>Pentapetalae</taxon>
        <taxon>rosids</taxon>
        <taxon>malvids</taxon>
        <taxon>Sapindales</taxon>
        <taxon>Sapindaceae</taxon>
        <taxon>Hippocastanoideae</taxon>
        <taxon>Acereae</taxon>
        <taxon>Dipteronia</taxon>
    </lineage>
</organism>